<comment type="caution">
    <text evidence="2">The sequence shown here is derived from an EMBL/GenBank/DDBJ whole genome shotgun (WGS) entry which is preliminary data.</text>
</comment>
<dbReference type="SUPFAM" id="SSF54695">
    <property type="entry name" value="POZ domain"/>
    <property type="match status" value="1"/>
</dbReference>
<protein>
    <submittedName>
        <fullName evidence="2">BTB/POZ protein</fullName>
    </submittedName>
</protein>
<organism evidence="2 3">
    <name type="scientific">Fusarium redolens</name>
    <dbReference type="NCBI Taxonomy" id="48865"/>
    <lineage>
        <taxon>Eukaryota</taxon>
        <taxon>Fungi</taxon>
        <taxon>Dikarya</taxon>
        <taxon>Ascomycota</taxon>
        <taxon>Pezizomycotina</taxon>
        <taxon>Sordariomycetes</taxon>
        <taxon>Hypocreomycetidae</taxon>
        <taxon>Hypocreales</taxon>
        <taxon>Nectriaceae</taxon>
        <taxon>Fusarium</taxon>
        <taxon>Fusarium redolens species complex</taxon>
    </lineage>
</organism>
<feature type="domain" description="BTB" evidence="1">
    <location>
        <begin position="52"/>
        <end position="119"/>
    </location>
</feature>
<keyword evidence="3" id="KW-1185">Reference proteome</keyword>
<dbReference type="EMBL" id="JAGMUX010000003">
    <property type="protein sequence ID" value="KAH7265485.1"/>
    <property type="molecule type" value="Genomic_DNA"/>
</dbReference>
<accession>A0A9P9KNI5</accession>
<evidence type="ECO:0000313" key="3">
    <source>
        <dbReference type="Proteomes" id="UP000720189"/>
    </source>
</evidence>
<dbReference type="InterPro" id="IPR000210">
    <property type="entry name" value="BTB/POZ_dom"/>
</dbReference>
<dbReference type="Pfam" id="PF00651">
    <property type="entry name" value="BTB"/>
    <property type="match status" value="1"/>
</dbReference>
<dbReference type="Gene3D" id="3.30.710.10">
    <property type="entry name" value="Potassium Channel Kv1.1, Chain A"/>
    <property type="match status" value="1"/>
</dbReference>
<dbReference type="PROSITE" id="PS50097">
    <property type="entry name" value="BTB"/>
    <property type="match status" value="1"/>
</dbReference>
<proteinExistence type="predicted"/>
<reference evidence="2" key="1">
    <citation type="journal article" date="2021" name="Nat. Commun.">
        <title>Genetic determinants of endophytism in the Arabidopsis root mycobiome.</title>
        <authorList>
            <person name="Mesny F."/>
            <person name="Miyauchi S."/>
            <person name="Thiergart T."/>
            <person name="Pickel B."/>
            <person name="Atanasova L."/>
            <person name="Karlsson M."/>
            <person name="Huettel B."/>
            <person name="Barry K.W."/>
            <person name="Haridas S."/>
            <person name="Chen C."/>
            <person name="Bauer D."/>
            <person name="Andreopoulos W."/>
            <person name="Pangilinan J."/>
            <person name="LaButti K."/>
            <person name="Riley R."/>
            <person name="Lipzen A."/>
            <person name="Clum A."/>
            <person name="Drula E."/>
            <person name="Henrissat B."/>
            <person name="Kohler A."/>
            <person name="Grigoriev I.V."/>
            <person name="Martin F.M."/>
            <person name="Hacquard S."/>
        </authorList>
    </citation>
    <scope>NUCLEOTIDE SEQUENCE</scope>
    <source>
        <strain evidence="2">MPI-CAGE-AT-0023</strain>
    </source>
</reference>
<name>A0A9P9KNI5_FUSRE</name>
<dbReference type="GeneID" id="70221867"/>
<dbReference type="Proteomes" id="UP000720189">
    <property type="component" value="Unassembled WGS sequence"/>
</dbReference>
<dbReference type="AlphaFoldDB" id="A0A9P9KNI5"/>
<dbReference type="PANTHER" id="PTHR47843">
    <property type="entry name" value="BTB DOMAIN-CONTAINING PROTEIN-RELATED"/>
    <property type="match status" value="1"/>
</dbReference>
<dbReference type="PANTHER" id="PTHR47843:SF5">
    <property type="entry name" value="BTB_POZ DOMAIN PROTEIN"/>
    <property type="match status" value="1"/>
</dbReference>
<dbReference type="InterPro" id="IPR011333">
    <property type="entry name" value="SKP1/BTB/POZ_sf"/>
</dbReference>
<evidence type="ECO:0000259" key="1">
    <source>
        <dbReference type="PROSITE" id="PS50097"/>
    </source>
</evidence>
<dbReference type="CDD" id="cd18186">
    <property type="entry name" value="BTB_POZ_ZBTB_KLHL-like"/>
    <property type="match status" value="1"/>
</dbReference>
<dbReference type="OrthoDB" id="6359816at2759"/>
<dbReference type="SMART" id="SM00225">
    <property type="entry name" value="BTB"/>
    <property type="match status" value="1"/>
</dbReference>
<gene>
    <name evidence="2" type="ORF">BKA55DRAFT_559090</name>
</gene>
<evidence type="ECO:0000313" key="2">
    <source>
        <dbReference type="EMBL" id="KAH7265485.1"/>
    </source>
</evidence>
<sequence>MKKKNRVSVKVEKTVSPSSISPSTPLHLKMAPQGVEEFLVSLKEYHNSDALSDVTVTCDGQEFKAHRVILSAHSKCFAKALNGDWKESSERKIDIKDFDPSVVEAMLRFIYSFEYSNTYGTSSMVFDAQMWQIADKYDIPALMAESKKKFEITVTTGWSMDDFPLAVAVAYESVLPGLRDIAVETASKNIDELIGKDGFCELIRTAPHFTADLIQFVCGKSSGFRTQYECPSCKKRFRGEFSGELRYCPCCSRHQPDWNPSKVA</sequence>
<dbReference type="RefSeq" id="XP_046054220.1">
    <property type="nucleotide sequence ID" value="XM_046191913.1"/>
</dbReference>